<sequence length="57" mass="6904">MFFCAYTFYIACAIILVLKIIEVQFYSELKEFKNIRTFYRVTKEVKTHYGVQITLRI</sequence>
<proteinExistence type="predicted"/>
<dbReference type="AlphaFoldDB" id="A0A6N3G488"/>
<keyword evidence="1" id="KW-1133">Transmembrane helix</keyword>
<organism evidence="2">
    <name type="scientific">Clostridium symbiosum</name>
    <name type="common">Bacteroides symbiosus</name>
    <dbReference type="NCBI Taxonomy" id="1512"/>
    <lineage>
        <taxon>Bacteria</taxon>
        <taxon>Bacillati</taxon>
        <taxon>Bacillota</taxon>
        <taxon>Clostridia</taxon>
        <taxon>Lachnospirales</taxon>
        <taxon>Lachnospiraceae</taxon>
        <taxon>Otoolea</taxon>
    </lineage>
</organism>
<protein>
    <submittedName>
        <fullName evidence="2">Uncharacterized protein</fullName>
    </submittedName>
</protein>
<feature type="transmembrane region" description="Helical" evidence="1">
    <location>
        <begin position="6"/>
        <end position="26"/>
    </location>
</feature>
<evidence type="ECO:0000256" key="1">
    <source>
        <dbReference type="SAM" id="Phobius"/>
    </source>
</evidence>
<gene>
    <name evidence="2" type="ORF">CSLFYP84_02863</name>
</gene>
<keyword evidence="1" id="KW-0812">Transmembrane</keyword>
<dbReference type="EMBL" id="CACRUA010000030">
    <property type="protein sequence ID" value="VYU59432.1"/>
    <property type="molecule type" value="Genomic_DNA"/>
</dbReference>
<keyword evidence="1" id="KW-0472">Membrane</keyword>
<evidence type="ECO:0000313" key="2">
    <source>
        <dbReference type="EMBL" id="VYU59432.1"/>
    </source>
</evidence>
<name>A0A6N3G488_CLOSY</name>
<accession>A0A6N3G488</accession>
<reference evidence="2" key="1">
    <citation type="submission" date="2019-11" db="EMBL/GenBank/DDBJ databases">
        <authorList>
            <person name="Feng L."/>
        </authorList>
    </citation>
    <scope>NUCLEOTIDE SEQUENCE</scope>
    <source>
        <strain evidence="2">CsymbiosumLFYP84</strain>
    </source>
</reference>